<keyword evidence="2" id="KW-0732">Signal</keyword>
<reference evidence="3 4" key="1">
    <citation type="submission" date="2024-02" db="EMBL/GenBank/DDBJ databases">
        <title>High-quality chromosome-scale genome assembly of Pensacola bahiagrass (Paspalum notatum Flugge var. saurae).</title>
        <authorList>
            <person name="Vega J.M."/>
            <person name="Podio M."/>
            <person name="Orjuela J."/>
            <person name="Siena L.A."/>
            <person name="Pessino S.C."/>
            <person name="Combes M.C."/>
            <person name="Mariac C."/>
            <person name="Albertini E."/>
            <person name="Pupilli F."/>
            <person name="Ortiz J.P.A."/>
            <person name="Leblanc O."/>
        </authorList>
    </citation>
    <scope>NUCLEOTIDE SEQUENCE [LARGE SCALE GENOMIC DNA]</scope>
    <source>
        <strain evidence="3">R1</strain>
        <tissue evidence="3">Leaf</tissue>
    </source>
</reference>
<evidence type="ECO:0000256" key="2">
    <source>
        <dbReference type="SAM" id="SignalP"/>
    </source>
</evidence>
<evidence type="ECO:0000313" key="4">
    <source>
        <dbReference type="Proteomes" id="UP001341281"/>
    </source>
</evidence>
<name>A0AAQ3SUQ8_PASNO</name>
<feature type="signal peptide" evidence="2">
    <location>
        <begin position="1"/>
        <end position="16"/>
    </location>
</feature>
<evidence type="ECO:0000256" key="1">
    <source>
        <dbReference type="SAM" id="MobiDB-lite"/>
    </source>
</evidence>
<feature type="compositionally biased region" description="Basic residues" evidence="1">
    <location>
        <begin position="351"/>
        <end position="365"/>
    </location>
</feature>
<sequence length="489" mass="53131">MITLCWCRWLLPLVRVVPPGGHQQQRRLAVEREAAGLVHAQVLRRHPLRQRPVEAVEQVGQREDDVGLAHGQPGADPPPRPERHQLEVRAAVVDVAAVEALRPELLGAVAPGRGVPADGPRVHEHARPRRHVVPAHPHAARRLPGQQQRRRRVQPQGLLHHRLQADEDVDEVPAAAVHVLVDDHLEEGVEVPEHALAARDEAREAVHQAPGGVGEEVLGGEAGHHVHGLVHRVLEPLPVREPLRAVDAAERHRADDAVHAGEDVLVQCHCHRRGATGGEVGDEPVHLLLPRAPGGLDAPLAQQLHDEEPAHLAPVLAVGREGHVLEAVGQAAGPRRVGPAAAVGVVLLHHLPRRRRRRHHQRRHRAQAEQHDGAVPARQLAEAPVRQRAQQVQVAQDGNLRGARRQVRAAAPPAPRQEVVGRRHQQQDGHQADRLPLLRQAGEEDHLLGLLGGGHGHCCGPSAMSVRLSCFSLSLSVPSDLCLDLVGII</sequence>
<proteinExistence type="predicted"/>
<dbReference type="EMBL" id="CP144746">
    <property type="protein sequence ID" value="WVZ61289.1"/>
    <property type="molecule type" value="Genomic_DNA"/>
</dbReference>
<dbReference type="AlphaFoldDB" id="A0AAQ3SUQ8"/>
<accession>A0AAQ3SUQ8</accession>
<feature type="chain" id="PRO_5043007194" evidence="2">
    <location>
        <begin position="17"/>
        <end position="489"/>
    </location>
</feature>
<keyword evidence="4" id="KW-1185">Reference proteome</keyword>
<feature type="compositionally biased region" description="Basic and acidic residues" evidence="1">
    <location>
        <begin position="419"/>
        <end position="433"/>
    </location>
</feature>
<gene>
    <name evidence="3" type="ORF">U9M48_011190</name>
</gene>
<feature type="region of interest" description="Disordered" evidence="1">
    <location>
        <begin position="396"/>
        <end position="433"/>
    </location>
</feature>
<evidence type="ECO:0000313" key="3">
    <source>
        <dbReference type="EMBL" id="WVZ61289.1"/>
    </source>
</evidence>
<organism evidence="3 4">
    <name type="scientific">Paspalum notatum var. saurae</name>
    <dbReference type="NCBI Taxonomy" id="547442"/>
    <lineage>
        <taxon>Eukaryota</taxon>
        <taxon>Viridiplantae</taxon>
        <taxon>Streptophyta</taxon>
        <taxon>Embryophyta</taxon>
        <taxon>Tracheophyta</taxon>
        <taxon>Spermatophyta</taxon>
        <taxon>Magnoliopsida</taxon>
        <taxon>Liliopsida</taxon>
        <taxon>Poales</taxon>
        <taxon>Poaceae</taxon>
        <taxon>PACMAD clade</taxon>
        <taxon>Panicoideae</taxon>
        <taxon>Andropogonodae</taxon>
        <taxon>Paspaleae</taxon>
        <taxon>Paspalinae</taxon>
        <taxon>Paspalum</taxon>
    </lineage>
</organism>
<protein>
    <submittedName>
        <fullName evidence="3">Uncharacterized protein</fullName>
    </submittedName>
</protein>
<dbReference type="Proteomes" id="UP001341281">
    <property type="component" value="Chromosome 02"/>
</dbReference>
<feature type="region of interest" description="Disordered" evidence="1">
    <location>
        <begin position="351"/>
        <end position="377"/>
    </location>
</feature>